<organism evidence="1 2">
    <name type="scientific">Ficus carica</name>
    <name type="common">Common fig</name>
    <dbReference type="NCBI Taxonomy" id="3494"/>
    <lineage>
        <taxon>Eukaryota</taxon>
        <taxon>Viridiplantae</taxon>
        <taxon>Streptophyta</taxon>
        <taxon>Embryophyta</taxon>
        <taxon>Tracheophyta</taxon>
        <taxon>Spermatophyta</taxon>
        <taxon>Magnoliopsida</taxon>
        <taxon>eudicotyledons</taxon>
        <taxon>Gunneridae</taxon>
        <taxon>Pentapetalae</taxon>
        <taxon>rosids</taxon>
        <taxon>fabids</taxon>
        <taxon>Rosales</taxon>
        <taxon>Moraceae</taxon>
        <taxon>Ficeae</taxon>
        <taxon>Ficus</taxon>
    </lineage>
</organism>
<protein>
    <submittedName>
        <fullName evidence="1">Uncharacterized protein</fullName>
    </submittedName>
</protein>
<reference evidence="1" key="1">
    <citation type="submission" date="2023-07" db="EMBL/GenBank/DDBJ databases">
        <title>draft genome sequence of fig (Ficus carica).</title>
        <authorList>
            <person name="Takahashi T."/>
            <person name="Nishimura K."/>
        </authorList>
    </citation>
    <scope>NUCLEOTIDE SEQUENCE</scope>
</reference>
<dbReference type="AlphaFoldDB" id="A0AA88IZL7"/>
<gene>
    <name evidence="1" type="ORF">TIFTF001_028088</name>
</gene>
<sequence>MARHSRSPMSALFHHGRGEEIHYDLLYTREIFLRCGLVNFLITQGRKIFSTAKAVSRRHSSWVRMSFMMPLSLRVK</sequence>
<comment type="caution">
    <text evidence="1">The sequence shown here is derived from an EMBL/GenBank/DDBJ whole genome shotgun (WGS) entry which is preliminary data.</text>
</comment>
<evidence type="ECO:0000313" key="2">
    <source>
        <dbReference type="Proteomes" id="UP001187192"/>
    </source>
</evidence>
<keyword evidence="2" id="KW-1185">Reference proteome</keyword>
<accession>A0AA88IZL7</accession>
<proteinExistence type="predicted"/>
<name>A0AA88IZL7_FICCA</name>
<evidence type="ECO:0000313" key="1">
    <source>
        <dbReference type="EMBL" id="GMN58984.1"/>
    </source>
</evidence>
<dbReference type="Proteomes" id="UP001187192">
    <property type="component" value="Unassembled WGS sequence"/>
</dbReference>
<dbReference type="EMBL" id="BTGU01000082">
    <property type="protein sequence ID" value="GMN58984.1"/>
    <property type="molecule type" value="Genomic_DNA"/>
</dbReference>